<evidence type="ECO:0000313" key="4">
    <source>
        <dbReference type="Proteomes" id="UP001152523"/>
    </source>
</evidence>
<dbReference type="Pfam" id="PF18592">
    <property type="entry name" value="Tho1_MOS11_C"/>
    <property type="match status" value="1"/>
</dbReference>
<dbReference type="PANTHER" id="PTHR47701">
    <property type="entry name" value="PROTEIN MODIFIER OF SNC1 11"/>
    <property type="match status" value="1"/>
</dbReference>
<feature type="compositionally biased region" description="Basic and acidic residues" evidence="1">
    <location>
        <begin position="77"/>
        <end position="88"/>
    </location>
</feature>
<accession>A0AAV0EH71</accession>
<proteinExistence type="predicted"/>
<dbReference type="InterPro" id="IPR044209">
    <property type="entry name" value="MOS11"/>
</dbReference>
<dbReference type="GO" id="GO:0005634">
    <property type="term" value="C:nucleus"/>
    <property type="evidence" value="ECO:0007669"/>
    <property type="project" value="TreeGrafter"/>
</dbReference>
<evidence type="ECO:0000259" key="2">
    <source>
        <dbReference type="Pfam" id="PF18592"/>
    </source>
</evidence>
<keyword evidence="4" id="KW-1185">Reference proteome</keyword>
<feature type="compositionally biased region" description="Polar residues" evidence="1">
    <location>
        <begin position="158"/>
        <end position="171"/>
    </location>
</feature>
<reference evidence="3" key="1">
    <citation type="submission" date="2022-07" db="EMBL/GenBank/DDBJ databases">
        <authorList>
            <person name="Macas J."/>
            <person name="Novak P."/>
            <person name="Neumann P."/>
        </authorList>
    </citation>
    <scope>NUCLEOTIDE SEQUENCE</scope>
</reference>
<dbReference type="AlphaFoldDB" id="A0AAV0EH71"/>
<feature type="region of interest" description="Disordered" evidence="1">
    <location>
        <begin position="67"/>
        <end position="190"/>
    </location>
</feature>
<feature type="compositionally biased region" description="Basic and acidic residues" evidence="1">
    <location>
        <begin position="102"/>
        <end position="117"/>
    </location>
</feature>
<comment type="caution">
    <text evidence="3">The sequence shown here is derived from an EMBL/GenBank/DDBJ whole genome shotgun (WGS) entry which is preliminary data.</text>
</comment>
<evidence type="ECO:0000313" key="3">
    <source>
        <dbReference type="EMBL" id="CAH9123057.1"/>
    </source>
</evidence>
<feature type="compositionally biased region" description="Low complexity" evidence="1">
    <location>
        <begin position="17"/>
        <end position="26"/>
    </location>
</feature>
<dbReference type="InterPro" id="IPR040746">
    <property type="entry name" value="THO1_MOS11_C"/>
</dbReference>
<protein>
    <recommendedName>
        <fullName evidence="2">THO1-MOS11 C-terminal domain-containing protein</fullName>
    </recommendedName>
</protein>
<dbReference type="Proteomes" id="UP001152523">
    <property type="component" value="Unassembled WGS sequence"/>
</dbReference>
<dbReference type="PANTHER" id="PTHR47701:SF2">
    <property type="entry name" value="PROTEIN MODIFIER OF SNC1 11"/>
    <property type="match status" value="1"/>
</dbReference>
<feature type="compositionally biased region" description="Basic and acidic residues" evidence="1">
    <location>
        <begin position="173"/>
        <end position="190"/>
    </location>
</feature>
<feature type="domain" description="THO1-MOS11 C-terminal" evidence="2">
    <location>
        <begin position="59"/>
        <end position="90"/>
    </location>
</feature>
<feature type="compositionally biased region" description="Polar residues" evidence="1">
    <location>
        <begin position="90"/>
        <end position="101"/>
    </location>
</feature>
<feature type="region of interest" description="Disordered" evidence="1">
    <location>
        <begin position="1"/>
        <end position="50"/>
    </location>
</feature>
<evidence type="ECO:0000256" key="1">
    <source>
        <dbReference type="SAM" id="MobiDB-lite"/>
    </source>
</evidence>
<sequence>MTTTTAPNAEVDPKTLPQSPSQQPDSDASEVARTAIQPPSESKTAVTTTVVNNSSGEVDIQKKIKRAERFGVPVQLSEKEKRNSRAERFGTTSSNPGSDSSNKAEEVKRKARAERFGLEQVAPTDEEAKKKARLARFAPVAKVDPVEEDKKKARAMRFSQSESDAPLQTNGKGKPEGELFLGRQERPELC</sequence>
<dbReference type="GO" id="GO:0016973">
    <property type="term" value="P:poly(A)+ mRNA export from nucleus"/>
    <property type="evidence" value="ECO:0007669"/>
    <property type="project" value="InterPro"/>
</dbReference>
<name>A0AAV0EH71_9ASTE</name>
<organism evidence="3 4">
    <name type="scientific">Cuscuta epithymum</name>
    <dbReference type="NCBI Taxonomy" id="186058"/>
    <lineage>
        <taxon>Eukaryota</taxon>
        <taxon>Viridiplantae</taxon>
        <taxon>Streptophyta</taxon>
        <taxon>Embryophyta</taxon>
        <taxon>Tracheophyta</taxon>
        <taxon>Spermatophyta</taxon>
        <taxon>Magnoliopsida</taxon>
        <taxon>eudicotyledons</taxon>
        <taxon>Gunneridae</taxon>
        <taxon>Pentapetalae</taxon>
        <taxon>asterids</taxon>
        <taxon>lamiids</taxon>
        <taxon>Solanales</taxon>
        <taxon>Convolvulaceae</taxon>
        <taxon>Cuscuteae</taxon>
        <taxon>Cuscuta</taxon>
        <taxon>Cuscuta subgen. Cuscuta</taxon>
    </lineage>
</organism>
<dbReference type="EMBL" id="CAMAPF010000928">
    <property type="protein sequence ID" value="CAH9123057.1"/>
    <property type="molecule type" value="Genomic_DNA"/>
</dbReference>
<gene>
    <name evidence="3" type="ORF">CEPIT_LOCUS24923</name>
</gene>